<organism evidence="1 2">
    <name type="scientific">Eumeta variegata</name>
    <name type="common">Bagworm moth</name>
    <name type="synonym">Eumeta japonica</name>
    <dbReference type="NCBI Taxonomy" id="151549"/>
    <lineage>
        <taxon>Eukaryota</taxon>
        <taxon>Metazoa</taxon>
        <taxon>Ecdysozoa</taxon>
        <taxon>Arthropoda</taxon>
        <taxon>Hexapoda</taxon>
        <taxon>Insecta</taxon>
        <taxon>Pterygota</taxon>
        <taxon>Neoptera</taxon>
        <taxon>Endopterygota</taxon>
        <taxon>Lepidoptera</taxon>
        <taxon>Glossata</taxon>
        <taxon>Ditrysia</taxon>
        <taxon>Tineoidea</taxon>
        <taxon>Psychidae</taxon>
        <taxon>Oiketicinae</taxon>
        <taxon>Eumeta</taxon>
    </lineage>
</organism>
<keyword evidence="2" id="KW-1185">Reference proteome</keyword>
<protein>
    <submittedName>
        <fullName evidence="1">Uncharacterized protein</fullName>
    </submittedName>
</protein>
<dbReference type="Proteomes" id="UP000299102">
    <property type="component" value="Unassembled WGS sequence"/>
</dbReference>
<gene>
    <name evidence="1" type="ORF">EVAR_95642_1</name>
</gene>
<comment type="caution">
    <text evidence="1">The sequence shown here is derived from an EMBL/GenBank/DDBJ whole genome shotgun (WGS) entry which is preliminary data.</text>
</comment>
<sequence length="109" mass="12708">MTVILHRFHEYQNGSGAITPLFHTRPTQVSGEQRKHTAEHFIPAFGIPTISLHSFFAFAKDQFRSLTINENDFDDEPPTLTPFLLQFSHWYLIQKPDQMLSRSLVHRND</sequence>
<evidence type="ECO:0000313" key="2">
    <source>
        <dbReference type="Proteomes" id="UP000299102"/>
    </source>
</evidence>
<dbReference type="AlphaFoldDB" id="A0A4C2ACG9"/>
<dbReference type="EMBL" id="BGZK01003012">
    <property type="protein sequence ID" value="GBP97828.1"/>
    <property type="molecule type" value="Genomic_DNA"/>
</dbReference>
<proteinExistence type="predicted"/>
<accession>A0A4C2ACG9</accession>
<evidence type="ECO:0000313" key="1">
    <source>
        <dbReference type="EMBL" id="GBP97828.1"/>
    </source>
</evidence>
<name>A0A4C2ACG9_EUMVA</name>
<reference evidence="1 2" key="1">
    <citation type="journal article" date="2019" name="Commun. Biol.">
        <title>The bagworm genome reveals a unique fibroin gene that provides high tensile strength.</title>
        <authorList>
            <person name="Kono N."/>
            <person name="Nakamura H."/>
            <person name="Ohtoshi R."/>
            <person name="Tomita M."/>
            <person name="Numata K."/>
            <person name="Arakawa K."/>
        </authorList>
    </citation>
    <scope>NUCLEOTIDE SEQUENCE [LARGE SCALE GENOMIC DNA]</scope>
</reference>